<dbReference type="CDD" id="cd01392">
    <property type="entry name" value="HTH_LacI"/>
    <property type="match status" value="1"/>
</dbReference>
<evidence type="ECO:0000313" key="5">
    <source>
        <dbReference type="EMBL" id="PZE20181.1"/>
    </source>
</evidence>
<dbReference type="PROSITE" id="PS00356">
    <property type="entry name" value="HTH_LACI_1"/>
    <property type="match status" value="1"/>
</dbReference>
<dbReference type="SUPFAM" id="SSF53822">
    <property type="entry name" value="Periplasmic binding protein-like I"/>
    <property type="match status" value="1"/>
</dbReference>
<reference evidence="5" key="1">
    <citation type="submission" date="2018-06" db="EMBL/GenBank/DDBJ databases">
        <title>Paenibacillus xerothermodurans sp. nov. an extremely dry heat resistant spore forming bacterium isolated from the soil of Cape Canaveral, Florida.</title>
        <authorList>
            <person name="Seuylemezian A."/>
            <person name="Kaur N."/>
            <person name="Patil P."/>
            <person name="Patil P."/>
            <person name="Mayilraj S."/>
            <person name="Vaishampayan P."/>
        </authorList>
    </citation>
    <scope>NUCLEOTIDE SEQUENCE [LARGE SCALE GENOMIC DNA]</scope>
    <source>
        <strain evidence="5">ATCC 27380</strain>
    </source>
</reference>
<dbReference type="RefSeq" id="WP_089200795.1">
    <property type="nucleotide sequence ID" value="NZ_NHRJ02000009.1"/>
</dbReference>
<dbReference type="AlphaFoldDB" id="A0A2W1NAG9"/>
<feature type="domain" description="HTH lacI-type" evidence="4">
    <location>
        <begin position="3"/>
        <end position="57"/>
    </location>
</feature>
<keyword evidence="1" id="KW-0805">Transcription regulation</keyword>
<dbReference type="Pfam" id="PF00356">
    <property type="entry name" value="LacI"/>
    <property type="match status" value="1"/>
</dbReference>
<dbReference type="PRINTS" id="PR00036">
    <property type="entry name" value="HTHLACI"/>
</dbReference>
<comment type="caution">
    <text evidence="5">The sequence shown here is derived from an EMBL/GenBank/DDBJ whole genome shotgun (WGS) entry which is preliminary data.</text>
</comment>
<name>A0A2W1NAG9_PAEXE</name>
<dbReference type="PANTHER" id="PTHR30146">
    <property type="entry name" value="LACI-RELATED TRANSCRIPTIONAL REPRESSOR"/>
    <property type="match status" value="1"/>
</dbReference>
<protein>
    <submittedName>
        <fullName evidence="5">LacI family transcriptional regulator</fullName>
    </submittedName>
</protein>
<dbReference type="PROSITE" id="PS50932">
    <property type="entry name" value="HTH_LACI_2"/>
    <property type="match status" value="1"/>
</dbReference>
<dbReference type="Gene3D" id="1.10.260.40">
    <property type="entry name" value="lambda repressor-like DNA-binding domains"/>
    <property type="match status" value="1"/>
</dbReference>
<dbReference type="PANTHER" id="PTHR30146:SF109">
    <property type="entry name" value="HTH-TYPE TRANSCRIPTIONAL REGULATOR GALS"/>
    <property type="match status" value="1"/>
</dbReference>
<evidence type="ECO:0000256" key="3">
    <source>
        <dbReference type="ARBA" id="ARBA00023163"/>
    </source>
</evidence>
<keyword evidence="6" id="KW-1185">Reference proteome</keyword>
<dbReference type="Gene3D" id="3.40.50.2300">
    <property type="match status" value="2"/>
</dbReference>
<dbReference type="EMBL" id="NHRJ02000009">
    <property type="protein sequence ID" value="PZE20181.1"/>
    <property type="molecule type" value="Genomic_DNA"/>
</dbReference>
<dbReference type="CDD" id="cd19975">
    <property type="entry name" value="PBP1_CcpA-like"/>
    <property type="match status" value="1"/>
</dbReference>
<evidence type="ECO:0000259" key="4">
    <source>
        <dbReference type="PROSITE" id="PS50932"/>
    </source>
</evidence>
<evidence type="ECO:0000256" key="2">
    <source>
        <dbReference type="ARBA" id="ARBA00023125"/>
    </source>
</evidence>
<dbReference type="SMART" id="SM00354">
    <property type="entry name" value="HTH_LACI"/>
    <property type="match status" value="1"/>
</dbReference>
<proteinExistence type="predicted"/>
<accession>A0A2W1NAG9</accession>
<organism evidence="5 6">
    <name type="scientific">Paenibacillus xerothermodurans</name>
    <dbReference type="NCBI Taxonomy" id="1977292"/>
    <lineage>
        <taxon>Bacteria</taxon>
        <taxon>Bacillati</taxon>
        <taxon>Bacillota</taxon>
        <taxon>Bacilli</taxon>
        <taxon>Bacillales</taxon>
        <taxon>Paenibacillaceae</taxon>
        <taxon>Paenibacillus</taxon>
    </lineage>
</organism>
<dbReference type="SUPFAM" id="SSF47413">
    <property type="entry name" value="lambda repressor-like DNA-binding domains"/>
    <property type="match status" value="1"/>
</dbReference>
<dbReference type="InterPro" id="IPR028082">
    <property type="entry name" value="Peripla_BP_I"/>
</dbReference>
<dbReference type="Pfam" id="PF00532">
    <property type="entry name" value="Peripla_BP_1"/>
    <property type="match status" value="1"/>
</dbReference>
<dbReference type="GO" id="GO:0003700">
    <property type="term" value="F:DNA-binding transcription factor activity"/>
    <property type="evidence" value="ECO:0007669"/>
    <property type="project" value="TreeGrafter"/>
</dbReference>
<dbReference type="OrthoDB" id="9784962at2"/>
<dbReference type="InterPro" id="IPR001761">
    <property type="entry name" value="Peripla_BP/Lac1_sug-bd_dom"/>
</dbReference>
<sequence>MSPTIHDVANRAKVSISTVSRVVNNPLAVRKEKRERVLQAIQELGYTPNPFASGLRDKRTMTIVAMIPDISNPFYAQLFRGMEDVARAKKNNMIICNTDQDEGRFLEYMAYFKKKKVDGMIFASDPITKTYYDSFTDLNIPVVLAATQSEEYDLPYVKVDDYQAAYDAAVFLMKNGHRSIGMISGPISDPIAGKPRLDGFRAAALKHQLECGEDRVVFGDLHFDSGYEAMRRLYGMMPDITAVFAASDSMALGAMAFVQRTGMSVPRHISIMGFDDLTVSRMVTPALTTVAQPIRELGEQAASLLFQRIENPHKLQNNITLNHEIVVRETVCNKN</sequence>
<dbReference type="Proteomes" id="UP000214746">
    <property type="component" value="Unassembled WGS sequence"/>
</dbReference>
<keyword evidence="2" id="KW-0238">DNA-binding</keyword>
<dbReference type="InterPro" id="IPR010982">
    <property type="entry name" value="Lambda_DNA-bd_dom_sf"/>
</dbReference>
<gene>
    <name evidence="5" type="ORF">CBW46_014930</name>
</gene>
<evidence type="ECO:0000313" key="6">
    <source>
        <dbReference type="Proteomes" id="UP000214746"/>
    </source>
</evidence>
<evidence type="ECO:0000256" key="1">
    <source>
        <dbReference type="ARBA" id="ARBA00023015"/>
    </source>
</evidence>
<dbReference type="InterPro" id="IPR000843">
    <property type="entry name" value="HTH_LacI"/>
</dbReference>
<keyword evidence="3" id="KW-0804">Transcription</keyword>
<dbReference type="GO" id="GO:0000976">
    <property type="term" value="F:transcription cis-regulatory region binding"/>
    <property type="evidence" value="ECO:0007669"/>
    <property type="project" value="TreeGrafter"/>
</dbReference>